<name>A0AAU7Q5W2_9GAMM</name>
<evidence type="ECO:0000313" key="4">
    <source>
        <dbReference type="EMBL" id="XBS68433.1"/>
    </source>
</evidence>
<dbReference type="AlphaFoldDB" id="A0AAU7Q5W2"/>
<dbReference type="Gene3D" id="2.60.40.2180">
    <property type="match status" value="1"/>
</dbReference>
<dbReference type="InterPro" id="IPR041172">
    <property type="entry name" value="EstA_Ig-like_N"/>
</dbReference>
<proteinExistence type="predicted"/>
<dbReference type="Pfam" id="PF18435">
    <property type="entry name" value="EstA_Ig_like"/>
    <property type="match status" value="1"/>
</dbReference>
<dbReference type="SUPFAM" id="SSF53474">
    <property type="entry name" value="alpha/beta-Hydrolases"/>
    <property type="match status" value="1"/>
</dbReference>
<evidence type="ECO:0000256" key="2">
    <source>
        <dbReference type="SAM" id="SignalP"/>
    </source>
</evidence>
<dbReference type="InterPro" id="IPR050955">
    <property type="entry name" value="Plant_Biomass_Hydrol_Est"/>
</dbReference>
<evidence type="ECO:0000259" key="3">
    <source>
        <dbReference type="Pfam" id="PF18435"/>
    </source>
</evidence>
<reference evidence="4" key="1">
    <citation type="submission" date="2024-06" db="EMBL/GenBank/DDBJ databases">
        <authorList>
            <person name="Coelho C."/>
            <person name="Bento M."/>
            <person name="Garcia E."/>
            <person name="Camelo A."/>
            <person name="Brandao I."/>
            <person name="Espirito Santo C."/>
            <person name="Trovao J."/>
            <person name="Verissimo A."/>
            <person name="Costa J."/>
            <person name="Tiago I."/>
        </authorList>
    </citation>
    <scope>NUCLEOTIDE SEQUENCE</scope>
    <source>
        <strain evidence="4">KWT182</strain>
    </source>
</reference>
<dbReference type="InterPro" id="IPR029058">
    <property type="entry name" value="AB_hydrolase_fold"/>
</dbReference>
<dbReference type="PANTHER" id="PTHR43037:SF1">
    <property type="entry name" value="BLL1128 PROTEIN"/>
    <property type="match status" value="1"/>
</dbReference>
<dbReference type="Gene3D" id="3.40.50.1820">
    <property type="entry name" value="alpha/beta hydrolase"/>
    <property type="match status" value="1"/>
</dbReference>
<gene>
    <name evidence="4" type="ORF">ABK905_17125</name>
</gene>
<keyword evidence="1 2" id="KW-0732">Signal</keyword>
<feature type="domain" description="Esterase Ig-like N-terminal" evidence="3">
    <location>
        <begin position="30"/>
        <end position="159"/>
    </location>
</feature>
<accession>A0AAU7Q5W2</accession>
<organism evidence="4">
    <name type="scientific">Acerihabitans sp. KWT182</name>
    <dbReference type="NCBI Taxonomy" id="3157919"/>
    <lineage>
        <taxon>Bacteria</taxon>
        <taxon>Pseudomonadati</taxon>
        <taxon>Pseudomonadota</taxon>
        <taxon>Gammaproteobacteria</taxon>
        <taxon>Enterobacterales</taxon>
        <taxon>Pectobacteriaceae</taxon>
        <taxon>Acerihabitans</taxon>
    </lineage>
</organism>
<sequence>MTFLLAGAGALLAVSVPALARNGAPSIKSAIAVTQVFGDGIRLTAVAVEYGAPVTDRDLTAESFRVAGRTVTGAFVSTTADPAQRSAKGHFVIVTLSPTDENAALAEKIEPKNGGPAPASAGGGPGKAGDIPVYDTWYRRAEANIVQRGSVTMADGRIIPTRGRELKTTQVENLIVDDFQPLAFHDARTGKTLRYNLFAPKGYHAGESWPLVLFMHDAGATSDVTQTTLFQGLGAVAWASPADQAKRPCFVLAPQYAEIIADDDNHTSAMLDTTINLINMLTGKYSIDRNRLYTTGQSGGCMMSIAMDIKYPDFFAASFLVAGQWDPALVNPLARQKLWILVSEDDDKAWPGQNAIAAALEKNGAKISRAVWDGTWTPKEFRAAFDKIDAEGSPINYVTFRRGTVIPAGQSSAGAGGHRNTWRIAYTIEPIREWMFRQRKG</sequence>
<evidence type="ECO:0000256" key="1">
    <source>
        <dbReference type="ARBA" id="ARBA00022729"/>
    </source>
</evidence>
<dbReference type="EMBL" id="CP157947">
    <property type="protein sequence ID" value="XBS68433.1"/>
    <property type="molecule type" value="Genomic_DNA"/>
</dbReference>
<dbReference type="PANTHER" id="PTHR43037">
    <property type="entry name" value="UNNAMED PRODUCT-RELATED"/>
    <property type="match status" value="1"/>
</dbReference>
<feature type="chain" id="PRO_5043358287" evidence="2">
    <location>
        <begin position="21"/>
        <end position="441"/>
    </location>
</feature>
<feature type="signal peptide" evidence="2">
    <location>
        <begin position="1"/>
        <end position="20"/>
    </location>
</feature>
<protein>
    <submittedName>
        <fullName evidence="4">Peptidase</fullName>
    </submittedName>
</protein>